<dbReference type="InParanoid" id="A0A0R0G775"/>
<accession>A0A0R0G775</accession>
<dbReference type="Proteomes" id="UP000008827">
    <property type="component" value="Chromosome 15"/>
</dbReference>
<reference evidence="2" key="2">
    <citation type="submission" date="2018-02" db="UniProtKB">
        <authorList>
            <consortium name="EnsemblPlants"/>
        </authorList>
    </citation>
    <scope>IDENTIFICATION</scope>
    <source>
        <strain evidence="2">Williams 82</strain>
    </source>
</reference>
<gene>
    <name evidence="1" type="ORF">GLYMA_15G137100</name>
</gene>
<name>A0A0R0G775_SOYBN</name>
<protein>
    <submittedName>
        <fullName evidence="1 2">Uncharacterized protein</fullName>
    </submittedName>
</protein>
<dbReference type="AlphaFoldDB" id="A0A0R0G775"/>
<keyword evidence="3" id="KW-1185">Reference proteome</keyword>
<proteinExistence type="predicted"/>
<sequence length="70" mass="7951">MANLVINRNSKYIVPKESSHLTKLQCKNRCHIVYELVEFRGDDLGWSYLSGEGNNLATTICVCVCVQFID</sequence>
<reference evidence="1" key="3">
    <citation type="submission" date="2018-07" db="EMBL/GenBank/DDBJ databases">
        <title>WGS assembly of Glycine max.</title>
        <authorList>
            <person name="Schmutz J."/>
            <person name="Cannon S."/>
            <person name="Schlueter J."/>
            <person name="Ma J."/>
            <person name="Mitros T."/>
            <person name="Nelson W."/>
            <person name="Hyten D."/>
            <person name="Song Q."/>
            <person name="Thelen J."/>
            <person name="Cheng J."/>
            <person name="Xu D."/>
            <person name="Hellsten U."/>
            <person name="May G."/>
            <person name="Yu Y."/>
            <person name="Sakurai T."/>
            <person name="Umezawa T."/>
            <person name="Bhattacharyya M."/>
            <person name="Sandhu D."/>
            <person name="Valliyodan B."/>
            <person name="Lindquist E."/>
            <person name="Peto M."/>
            <person name="Grant D."/>
            <person name="Shu S."/>
            <person name="Goodstein D."/>
            <person name="Barry K."/>
            <person name="Futrell-Griggs M."/>
            <person name="Abernathy B."/>
            <person name="Du J."/>
            <person name="Tian Z."/>
            <person name="Zhu L."/>
            <person name="Gill N."/>
            <person name="Joshi T."/>
            <person name="Libault M."/>
            <person name="Sethuraman A."/>
            <person name="Zhang X."/>
            <person name="Shinozaki K."/>
            <person name="Nguyen H."/>
            <person name="Wing R."/>
            <person name="Cregan P."/>
            <person name="Specht J."/>
            <person name="Grimwood J."/>
            <person name="Rokhsar D."/>
            <person name="Stacey G."/>
            <person name="Shoemaker R."/>
            <person name="Jackson S."/>
        </authorList>
    </citation>
    <scope>NUCLEOTIDE SEQUENCE</scope>
    <source>
        <tissue evidence="1">Callus</tissue>
    </source>
</reference>
<dbReference type="EMBL" id="CM000848">
    <property type="protein sequence ID" value="KRH11890.1"/>
    <property type="molecule type" value="Genomic_DNA"/>
</dbReference>
<organism evidence="1">
    <name type="scientific">Glycine max</name>
    <name type="common">Soybean</name>
    <name type="synonym">Glycine hispida</name>
    <dbReference type="NCBI Taxonomy" id="3847"/>
    <lineage>
        <taxon>Eukaryota</taxon>
        <taxon>Viridiplantae</taxon>
        <taxon>Streptophyta</taxon>
        <taxon>Embryophyta</taxon>
        <taxon>Tracheophyta</taxon>
        <taxon>Spermatophyta</taxon>
        <taxon>Magnoliopsida</taxon>
        <taxon>eudicotyledons</taxon>
        <taxon>Gunneridae</taxon>
        <taxon>Pentapetalae</taxon>
        <taxon>rosids</taxon>
        <taxon>fabids</taxon>
        <taxon>Fabales</taxon>
        <taxon>Fabaceae</taxon>
        <taxon>Papilionoideae</taxon>
        <taxon>50 kb inversion clade</taxon>
        <taxon>NPAAA clade</taxon>
        <taxon>indigoferoid/millettioid clade</taxon>
        <taxon>Phaseoleae</taxon>
        <taxon>Glycine</taxon>
        <taxon>Glycine subgen. Soja</taxon>
    </lineage>
</organism>
<reference evidence="1 2" key="1">
    <citation type="journal article" date="2010" name="Nature">
        <title>Genome sequence of the palaeopolyploid soybean.</title>
        <authorList>
            <person name="Schmutz J."/>
            <person name="Cannon S.B."/>
            <person name="Schlueter J."/>
            <person name="Ma J."/>
            <person name="Mitros T."/>
            <person name="Nelson W."/>
            <person name="Hyten D.L."/>
            <person name="Song Q."/>
            <person name="Thelen J.J."/>
            <person name="Cheng J."/>
            <person name="Xu D."/>
            <person name="Hellsten U."/>
            <person name="May G.D."/>
            <person name="Yu Y."/>
            <person name="Sakurai T."/>
            <person name="Umezawa T."/>
            <person name="Bhattacharyya M.K."/>
            <person name="Sandhu D."/>
            <person name="Valliyodan B."/>
            <person name="Lindquist E."/>
            <person name="Peto M."/>
            <person name="Grant D."/>
            <person name="Shu S."/>
            <person name="Goodstein D."/>
            <person name="Barry K."/>
            <person name="Futrell-Griggs M."/>
            <person name="Abernathy B."/>
            <person name="Du J."/>
            <person name="Tian Z."/>
            <person name="Zhu L."/>
            <person name="Gill N."/>
            <person name="Joshi T."/>
            <person name="Libault M."/>
            <person name="Sethuraman A."/>
            <person name="Zhang X.-C."/>
            <person name="Shinozaki K."/>
            <person name="Nguyen H.T."/>
            <person name="Wing R.A."/>
            <person name="Cregan P."/>
            <person name="Specht J."/>
            <person name="Grimwood J."/>
            <person name="Rokhsar D."/>
            <person name="Stacey G."/>
            <person name="Shoemaker R.C."/>
            <person name="Jackson S.A."/>
        </authorList>
    </citation>
    <scope>NUCLEOTIDE SEQUENCE</scope>
    <source>
        <strain evidence="2">cv. Williams 82</strain>
        <tissue evidence="1">Callus</tissue>
    </source>
</reference>
<evidence type="ECO:0000313" key="2">
    <source>
        <dbReference type="EnsemblPlants" id="KRH11890"/>
    </source>
</evidence>
<dbReference type="EnsemblPlants" id="KRH11890">
    <property type="protein sequence ID" value="KRH11890"/>
    <property type="gene ID" value="GLYMA_15G137100"/>
</dbReference>
<evidence type="ECO:0000313" key="3">
    <source>
        <dbReference type="Proteomes" id="UP000008827"/>
    </source>
</evidence>
<dbReference type="Gramene" id="KRH11890">
    <property type="protein sequence ID" value="KRH11890"/>
    <property type="gene ID" value="GLYMA_15G137100"/>
</dbReference>
<evidence type="ECO:0000313" key="1">
    <source>
        <dbReference type="EMBL" id="KRH11890.1"/>
    </source>
</evidence>